<evidence type="ECO:0000256" key="1">
    <source>
        <dbReference type="SAM" id="Coils"/>
    </source>
</evidence>
<reference evidence="3 4" key="1">
    <citation type="journal article" date="2017" name="Mol. Plant">
        <title>The Genome of Medicinal Plant Macleaya cordata Provides New Insights into Benzylisoquinoline Alkaloids Metabolism.</title>
        <authorList>
            <person name="Liu X."/>
            <person name="Liu Y."/>
            <person name="Huang P."/>
            <person name="Ma Y."/>
            <person name="Qing Z."/>
            <person name="Tang Q."/>
            <person name="Cao H."/>
            <person name="Cheng P."/>
            <person name="Zheng Y."/>
            <person name="Yuan Z."/>
            <person name="Zhou Y."/>
            <person name="Liu J."/>
            <person name="Tang Z."/>
            <person name="Zhuo Y."/>
            <person name="Zhang Y."/>
            <person name="Yu L."/>
            <person name="Huang J."/>
            <person name="Yang P."/>
            <person name="Peng Q."/>
            <person name="Zhang J."/>
            <person name="Jiang W."/>
            <person name="Zhang Z."/>
            <person name="Lin K."/>
            <person name="Ro D.K."/>
            <person name="Chen X."/>
            <person name="Xiong X."/>
            <person name="Shang Y."/>
            <person name="Huang S."/>
            <person name="Zeng J."/>
        </authorList>
    </citation>
    <scope>NUCLEOTIDE SEQUENCE [LARGE SCALE GENOMIC DNA]</scope>
    <source>
        <strain evidence="4">cv. BLH2017</strain>
        <tissue evidence="3">Root</tissue>
    </source>
</reference>
<keyword evidence="1" id="KW-0175">Coiled coil</keyword>
<name>A0A200QDV7_MACCD</name>
<evidence type="ECO:0000256" key="2">
    <source>
        <dbReference type="SAM" id="MobiDB-lite"/>
    </source>
</evidence>
<feature type="compositionally biased region" description="Low complexity" evidence="2">
    <location>
        <begin position="233"/>
        <end position="244"/>
    </location>
</feature>
<evidence type="ECO:0000313" key="3">
    <source>
        <dbReference type="EMBL" id="OVA08641.1"/>
    </source>
</evidence>
<feature type="region of interest" description="Disordered" evidence="2">
    <location>
        <begin position="19"/>
        <end position="63"/>
    </location>
</feature>
<dbReference type="AlphaFoldDB" id="A0A200QDV7"/>
<evidence type="ECO:0000313" key="4">
    <source>
        <dbReference type="Proteomes" id="UP000195402"/>
    </source>
</evidence>
<feature type="compositionally biased region" description="Polar residues" evidence="2">
    <location>
        <begin position="19"/>
        <end position="37"/>
    </location>
</feature>
<accession>A0A200QDV7</accession>
<feature type="region of interest" description="Disordered" evidence="2">
    <location>
        <begin position="229"/>
        <end position="266"/>
    </location>
</feature>
<organism evidence="3 4">
    <name type="scientific">Macleaya cordata</name>
    <name type="common">Five-seeded plume-poppy</name>
    <name type="synonym">Bocconia cordata</name>
    <dbReference type="NCBI Taxonomy" id="56857"/>
    <lineage>
        <taxon>Eukaryota</taxon>
        <taxon>Viridiplantae</taxon>
        <taxon>Streptophyta</taxon>
        <taxon>Embryophyta</taxon>
        <taxon>Tracheophyta</taxon>
        <taxon>Spermatophyta</taxon>
        <taxon>Magnoliopsida</taxon>
        <taxon>Ranunculales</taxon>
        <taxon>Papaveraceae</taxon>
        <taxon>Papaveroideae</taxon>
        <taxon>Macleaya</taxon>
    </lineage>
</organism>
<dbReference type="Proteomes" id="UP000195402">
    <property type="component" value="Unassembled WGS sequence"/>
</dbReference>
<keyword evidence="4" id="KW-1185">Reference proteome</keyword>
<sequence>MAFNLDDYSLPTLTYSQAMMSDSTSSPRSVTQPSPYSSDDLVNDLFEEEEEEEEEDSQSLHHRATDLRLPRRMTYNLDDYSLPYLTYSQVMMMSDSTSSPRSVTPPSPYSFAASSSDLVSDSFEEEDSQSLHATDLRFPRRMTFNLDNYNLPRLTYSQIMMSDSISSATQNPSPAASADLVTSHSLNSSDLPAHSLQTPMSVPKGVTFNLDNYNLPRLTYSQIMSSYEASLNPSPATSSASTTSIFNDSSRSKRVKISQDKGSSNTVAAQSEAPFIPQLLMDEETPIQLTSSGLESLEDGKHLPRNLLQYANLPTRDLHANIASNFYTLQRGISEMKRRYHQLENKMEYELQEQRALVEDLRLQLEAERNEKAQISMIAS</sequence>
<protein>
    <submittedName>
        <fullName evidence="3">Uncharacterized protein</fullName>
    </submittedName>
</protein>
<dbReference type="InParanoid" id="A0A200QDV7"/>
<feature type="coiled-coil region" evidence="1">
    <location>
        <begin position="333"/>
        <end position="378"/>
    </location>
</feature>
<proteinExistence type="predicted"/>
<feature type="compositionally biased region" description="Acidic residues" evidence="2">
    <location>
        <begin position="41"/>
        <end position="57"/>
    </location>
</feature>
<gene>
    <name evidence="3" type="ORF">BVC80_8511g3</name>
</gene>
<comment type="caution">
    <text evidence="3">The sequence shown here is derived from an EMBL/GenBank/DDBJ whole genome shotgun (WGS) entry which is preliminary data.</text>
</comment>
<dbReference type="EMBL" id="MVGT01002313">
    <property type="protein sequence ID" value="OVA08641.1"/>
    <property type="molecule type" value="Genomic_DNA"/>
</dbReference>